<evidence type="ECO:0000256" key="4">
    <source>
        <dbReference type="ARBA" id="ARBA00022655"/>
    </source>
</evidence>
<proteinExistence type="inferred from homology"/>
<name>A0A840BYU9_9HYPH</name>
<dbReference type="NCBIfam" id="TIGR00125">
    <property type="entry name" value="cyt_tran_rel"/>
    <property type="match status" value="1"/>
</dbReference>
<comment type="miscellaneous">
    <text evidence="8">The reaction proceeds by a bi uni uni bi ping pong mechanism.</text>
</comment>
<comment type="caution">
    <text evidence="9">The sequence shown here is derived from an EMBL/GenBank/DDBJ whole genome shotgun (WGS) entry which is preliminary data.</text>
</comment>
<dbReference type="InterPro" id="IPR004821">
    <property type="entry name" value="Cyt_trans-like"/>
</dbReference>
<evidence type="ECO:0000256" key="8">
    <source>
        <dbReference type="HAMAP-Rule" id="MF_00158"/>
    </source>
</evidence>
<dbReference type="GO" id="GO:0005524">
    <property type="term" value="F:ATP binding"/>
    <property type="evidence" value="ECO:0007669"/>
    <property type="project" value="UniProtKB-KW"/>
</dbReference>
<dbReference type="InterPro" id="IPR014729">
    <property type="entry name" value="Rossmann-like_a/b/a_fold"/>
</dbReference>
<evidence type="ECO:0000313" key="9">
    <source>
        <dbReference type="EMBL" id="MBB4016608.1"/>
    </source>
</evidence>
<feature type="binding site" evidence="8">
    <location>
        <position position="179"/>
    </location>
    <ligand>
        <name>ATP</name>
        <dbReference type="ChEBI" id="CHEBI:30616"/>
    </ligand>
</feature>
<evidence type="ECO:0000256" key="5">
    <source>
        <dbReference type="ARBA" id="ARBA00022741"/>
    </source>
</evidence>
<comment type="subcellular location">
    <subcellularLocation>
        <location evidence="8">Cytoplasm</location>
    </subcellularLocation>
</comment>
<dbReference type="GO" id="GO:0005829">
    <property type="term" value="C:cytosol"/>
    <property type="evidence" value="ECO:0007669"/>
    <property type="project" value="TreeGrafter"/>
</dbReference>
<keyword evidence="4 8" id="KW-0566">Pantothenate biosynthesis</keyword>
<keyword evidence="8" id="KW-0963">Cytoplasm</keyword>
<dbReference type="PANTHER" id="PTHR21299:SF1">
    <property type="entry name" value="PANTOATE--BETA-ALANINE LIGASE"/>
    <property type="match status" value="1"/>
</dbReference>
<reference evidence="9 10" key="1">
    <citation type="submission" date="2020-08" db="EMBL/GenBank/DDBJ databases">
        <title>Genomic Encyclopedia of Type Strains, Phase IV (KMG-IV): sequencing the most valuable type-strain genomes for metagenomic binning, comparative biology and taxonomic classification.</title>
        <authorList>
            <person name="Goeker M."/>
        </authorList>
    </citation>
    <scope>NUCLEOTIDE SEQUENCE [LARGE SCALE GENOMIC DNA]</scope>
    <source>
        <strain evidence="9 10">DSM 103737</strain>
    </source>
</reference>
<sequence length="280" mass="29589">MDRVATVDTVKGLREAVASWRGAGERVALVPTMGALHVGHLSLVERARALADRVVVSIFVNPTQFAPNEDFSKYPRTLDDDRAKLAGLAELAYTPLVEEMYPPGFATTVSLAGPAAAGLEDAFRPTHFAGVATVVAKLLLQALPDVAVFGEKDYQQLKVIARMARDLDLTAEIIGAPTVREADGLALSSRNRYLSDEERALAPTLHRTLQDGAARLRAGEDAGAVVTAGEDALAAAGFAVDYLALRDAETLAPVSDLAAPARLLVAARLGATRLIDNIAV</sequence>
<evidence type="ECO:0000256" key="2">
    <source>
        <dbReference type="ARBA" id="ARBA00009256"/>
    </source>
</evidence>
<keyword evidence="3 8" id="KW-0436">Ligase</keyword>
<keyword evidence="10" id="KW-1185">Reference proteome</keyword>
<keyword evidence="5 8" id="KW-0547">Nucleotide-binding</keyword>
<evidence type="ECO:0000256" key="7">
    <source>
        <dbReference type="ARBA" id="ARBA00048258"/>
    </source>
</evidence>
<dbReference type="EC" id="6.3.2.1" evidence="8"/>
<dbReference type="Gene3D" id="3.40.50.620">
    <property type="entry name" value="HUPs"/>
    <property type="match status" value="1"/>
</dbReference>
<dbReference type="InterPro" id="IPR042176">
    <property type="entry name" value="Pantoate_ligase_C"/>
</dbReference>
<dbReference type="Gene3D" id="3.30.1300.10">
    <property type="entry name" value="Pantoate-beta-alanine ligase, C-terminal domain"/>
    <property type="match status" value="1"/>
</dbReference>
<dbReference type="HAMAP" id="MF_00158">
    <property type="entry name" value="PanC"/>
    <property type="match status" value="1"/>
</dbReference>
<feature type="binding site" evidence="8">
    <location>
        <position position="64"/>
    </location>
    <ligand>
        <name>(R)-pantoate</name>
        <dbReference type="ChEBI" id="CHEBI:15980"/>
    </ligand>
</feature>
<dbReference type="FunFam" id="3.30.1300.10:FF:000001">
    <property type="entry name" value="Pantothenate synthetase"/>
    <property type="match status" value="1"/>
</dbReference>
<dbReference type="Pfam" id="PF02569">
    <property type="entry name" value="Pantoate_ligase"/>
    <property type="match status" value="1"/>
</dbReference>
<feature type="binding site" evidence="8">
    <location>
        <begin position="187"/>
        <end position="190"/>
    </location>
    <ligand>
        <name>ATP</name>
        <dbReference type="ChEBI" id="CHEBI:30616"/>
    </ligand>
</feature>
<dbReference type="PANTHER" id="PTHR21299">
    <property type="entry name" value="CYTIDYLATE KINASE/PANTOATE-BETA-ALANINE LIGASE"/>
    <property type="match status" value="1"/>
</dbReference>
<comment type="similarity">
    <text evidence="2 8">Belongs to the pantothenate synthetase family.</text>
</comment>
<comment type="subunit">
    <text evidence="8">Homodimer.</text>
</comment>
<dbReference type="GO" id="GO:0004592">
    <property type="term" value="F:pantoate-beta-alanine ligase activity"/>
    <property type="evidence" value="ECO:0007669"/>
    <property type="project" value="UniProtKB-UniRule"/>
</dbReference>
<comment type="pathway">
    <text evidence="1 8">Cofactor biosynthesis; (R)-pantothenate biosynthesis; (R)-pantothenate from (R)-pantoate and beta-alanine: step 1/1.</text>
</comment>
<gene>
    <name evidence="8" type="primary">panC</name>
    <name evidence="9" type="ORF">GGR16_001614</name>
</gene>
<keyword evidence="6 8" id="KW-0067">ATP-binding</keyword>
<feature type="binding site" evidence="8">
    <location>
        <begin position="150"/>
        <end position="153"/>
    </location>
    <ligand>
        <name>ATP</name>
        <dbReference type="ChEBI" id="CHEBI:30616"/>
    </ligand>
</feature>
<dbReference type="InterPro" id="IPR003721">
    <property type="entry name" value="Pantoate_ligase"/>
</dbReference>
<evidence type="ECO:0000256" key="6">
    <source>
        <dbReference type="ARBA" id="ARBA00022840"/>
    </source>
</evidence>
<protein>
    <recommendedName>
        <fullName evidence="8">Pantothenate synthetase</fullName>
        <shortName evidence="8">PS</shortName>
        <ecNumber evidence="8">6.3.2.1</ecNumber>
    </recommendedName>
    <alternativeName>
        <fullName evidence="8">Pantoate--beta-alanine ligase</fullName>
    </alternativeName>
    <alternativeName>
        <fullName evidence="8">Pantoate-activating enzyme</fullName>
    </alternativeName>
</protein>
<feature type="active site" description="Proton donor" evidence="8">
    <location>
        <position position="40"/>
    </location>
</feature>
<feature type="binding site" evidence="8">
    <location>
        <begin position="33"/>
        <end position="40"/>
    </location>
    <ligand>
        <name>ATP</name>
        <dbReference type="ChEBI" id="CHEBI:30616"/>
    </ligand>
</feature>
<dbReference type="Proteomes" id="UP000577362">
    <property type="component" value="Unassembled WGS sequence"/>
</dbReference>
<organism evidence="9 10">
    <name type="scientific">Chelatococcus caeni</name>
    <dbReference type="NCBI Taxonomy" id="1348468"/>
    <lineage>
        <taxon>Bacteria</taxon>
        <taxon>Pseudomonadati</taxon>
        <taxon>Pseudomonadota</taxon>
        <taxon>Alphaproteobacteria</taxon>
        <taxon>Hyphomicrobiales</taxon>
        <taxon>Chelatococcaceae</taxon>
        <taxon>Chelatococcus</taxon>
    </lineage>
</organism>
<dbReference type="CDD" id="cd00560">
    <property type="entry name" value="PanC"/>
    <property type="match status" value="1"/>
</dbReference>
<dbReference type="GO" id="GO:0015940">
    <property type="term" value="P:pantothenate biosynthetic process"/>
    <property type="evidence" value="ECO:0007669"/>
    <property type="project" value="UniProtKB-UniRule"/>
</dbReference>
<evidence type="ECO:0000256" key="1">
    <source>
        <dbReference type="ARBA" id="ARBA00004990"/>
    </source>
</evidence>
<dbReference type="SUPFAM" id="SSF52374">
    <property type="entry name" value="Nucleotidylyl transferase"/>
    <property type="match status" value="1"/>
</dbReference>
<comment type="function">
    <text evidence="8">Catalyzes the condensation of pantoate with beta-alanine in an ATP-dependent reaction via a pantoyl-adenylate intermediate.</text>
</comment>
<dbReference type="RefSeq" id="WP_183316196.1">
    <property type="nucleotide sequence ID" value="NZ_JACIEN010000001.1"/>
</dbReference>
<dbReference type="AlphaFoldDB" id="A0A840BYU9"/>
<dbReference type="EMBL" id="JACIEN010000001">
    <property type="protein sequence ID" value="MBB4016608.1"/>
    <property type="molecule type" value="Genomic_DNA"/>
</dbReference>
<dbReference type="NCBIfam" id="TIGR00018">
    <property type="entry name" value="panC"/>
    <property type="match status" value="1"/>
</dbReference>
<accession>A0A840BYU9</accession>
<evidence type="ECO:0000313" key="10">
    <source>
        <dbReference type="Proteomes" id="UP000577362"/>
    </source>
</evidence>
<evidence type="ECO:0000256" key="3">
    <source>
        <dbReference type="ARBA" id="ARBA00022598"/>
    </source>
</evidence>
<dbReference type="UniPathway" id="UPA00028">
    <property type="reaction ID" value="UER00005"/>
</dbReference>
<feature type="binding site" evidence="8">
    <location>
        <position position="64"/>
    </location>
    <ligand>
        <name>beta-alanine</name>
        <dbReference type="ChEBI" id="CHEBI:57966"/>
    </ligand>
</feature>
<comment type="catalytic activity">
    <reaction evidence="7 8">
        <text>(R)-pantoate + beta-alanine + ATP = (R)-pantothenate + AMP + diphosphate + H(+)</text>
        <dbReference type="Rhea" id="RHEA:10912"/>
        <dbReference type="ChEBI" id="CHEBI:15378"/>
        <dbReference type="ChEBI" id="CHEBI:15980"/>
        <dbReference type="ChEBI" id="CHEBI:29032"/>
        <dbReference type="ChEBI" id="CHEBI:30616"/>
        <dbReference type="ChEBI" id="CHEBI:33019"/>
        <dbReference type="ChEBI" id="CHEBI:57966"/>
        <dbReference type="ChEBI" id="CHEBI:456215"/>
        <dbReference type="EC" id="6.3.2.1"/>
    </reaction>
</comment>
<feature type="binding site" evidence="8">
    <location>
        <position position="156"/>
    </location>
    <ligand>
        <name>(R)-pantoate</name>
        <dbReference type="ChEBI" id="CHEBI:15980"/>
    </ligand>
</feature>